<evidence type="ECO:0000313" key="2">
    <source>
        <dbReference type="Proteomes" id="UP000294862"/>
    </source>
</evidence>
<sequence>MTIPMSADEQRLLDKTWFYRFRLPSGRVTATYDDGALDAIHDTRLAMLRDVVSRRFGESLAGHDAIDIACHQGWFSTKLLEMGADRVVAVDTRDEHVADTRLVRDALGLSKLDVRQSDVHALDRAGLGQFDLVLMLGLIYHLENPIGALRQARALTRHMCVVETQVVPGMSGMVDYGSYRFVRPLKGSFGIIDETDDTHGPEASTTGICLVPSLEALFWIMRKVGFSRVELVPPPADGYEQLVHGKRVMVAGYVD</sequence>
<dbReference type="Gene3D" id="3.40.50.150">
    <property type="entry name" value="Vaccinia Virus protein VP39"/>
    <property type="match status" value="1"/>
</dbReference>
<comment type="caution">
    <text evidence="1">The sequence shown here is derived from an EMBL/GenBank/DDBJ whole genome shotgun (WGS) entry which is preliminary data.</text>
</comment>
<accession>A0A4V2S2G8</accession>
<dbReference type="AlphaFoldDB" id="A0A4V2S2G8"/>
<dbReference type="Proteomes" id="UP000294862">
    <property type="component" value="Unassembled WGS sequence"/>
</dbReference>
<dbReference type="InterPro" id="IPR029063">
    <property type="entry name" value="SAM-dependent_MTases_sf"/>
</dbReference>
<reference evidence="1 2" key="1">
    <citation type="journal article" date="2015" name="Stand. Genomic Sci.">
        <title>Genomic Encyclopedia of Bacterial and Archaeal Type Strains, Phase III: the genomes of soil and plant-associated and newly described type strains.</title>
        <authorList>
            <person name="Whitman W.B."/>
            <person name="Woyke T."/>
            <person name="Klenk H.P."/>
            <person name="Zhou Y."/>
            <person name="Lilburn T.G."/>
            <person name="Beck B.J."/>
            <person name="De Vos P."/>
            <person name="Vandamme P."/>
            <person name="Eisen J.A."/>
            <person name="Garrity G."/>
            <person name="Hugenholtz P."/>
            <person name="Kyrpides N.C."/>
        </authorList>
    </citation>
    <scope>NUCLEOTIDE SEQUENCE [LARGE SCALE GENOMIC DNA]</scope>
    <source>
        <strain evidence="1 2">A3</strain>
    </source>
</reference>
<protein>
    <submittedName>
        <fullName evidence="1">Uncharacterized protein DUF1698</fullName>
    </submittedName>
</protein>
<keyword evidence="2" id="KW-1185">Reference proteome</keyword>
<dbReference type="EMBL" id="SLWQ01000005">
    <property type="protein sequence ID" value="TCO40380.1"/>
    <property type="molecule type" value="Genomic_DNA"/>
</dbReference>
<gene>
    <name evidence="1" type="ORF">EV148_105175</name>
</gene>
<dbReference type="CDD" id="cd02440">
    <property type="entry name" value="AdoMet_MTases"/>
    <property type="match status" value="1"/>
</dbReference>
<dbReference type="InterPro" id="IPR027555">
    <property type="entry name" value="Mo5U34_MeTrfas-like"/>
</dbReference>
<dbReference type="SUPFAM" id="SSF53335">
    <property type="entry name" value="S-adenosyl-L-methionine-dependent methyltransferases"/>
    <property type="match status" value="1"/>
</dbReference>
<name>A0A4V2S2G8_9GAMM</name>
<proteinExistence type="predicted"/>
<dbReference type="Pfam" id="PF08003">
    <property type="entry name" value="Methyltransf_9"/>
    <property type="match status" value="1"/>
</dbReference>
<evidence type="ECO:0000313" key="1">
    <source>
        <dbReference type="EMBL" id="TCO40380.1"/>
    </source>
</evidence>
<organism evidence="1 2">
    <name type="scientific">Dokdonella fugitiva</name>
    <dbReference type="NCBI Taxonomy" id="328517"/>
    <lineage>
        <taxon>Bacteria</taxon>
        <taxon>Pseudomonadati</taxon>
        <taxon>Pseudomonadota</taxon>
        <taxon>Gammaproteobacteria</taxon>
        <taxon>Lysobacterales</taxon>
        <taxon>Rhodanobacteraceae</taxon>
        <taxon>Dokdonella</taxon>
    </lineage>
</organism>